<dbReference type="PRINTS" id="PR00081">
    <property type="entry name" value="GDHRDH"/>
</dbReference>
<dbReference type="Pfam" id="PF13561">
    <property type="entry name" value="adh_short_C2"/>
    <property type="match status" value="1"/>
</dbReference>
<gene>
    <name evidence="4" type="ORF">K469DRAFT_741295</name>
</gene>
<evidence type="ECO:0000256" key="2">
    <source>
        <dbReference type="ARBA" id="ARBA00023002"/>
    </source>
</evidence>
<proteinExistence type="inferred from homology"/>
<dbReference type="FunFam" id="3.40.50.720:FF:000084">
    <property type="entry name" value="Short-chain dehydrogenase reductase"/>
    <property type="match status" value="1"/>
</dbReference>
<dbReference type="PANTHER" id="PTHR43639:SF5">
    <property type="entry name" value="OXIDOREDUCTASE, SHORT-CHAIN DEHYDROGENASE_REDUCTASE FAMILY (AFU_ORTHOLOGUE AFUA_6G09140)"/>
    <property type="match status" value="1"/>
</dbReference>
<reference evidence="4" key="1">
    <citation type="journal article" date="2020" name="Stud. Mycol.">
        <title>101 Dothideomycetes genomes: a test case for predicting lifestyles and emergence of pathogens.</title>
        <authorList>
            <person name="Haridas S."/>
            <person name="Albert R."/>
            <person name="Binder M."/>
            <person name="Bloem J."/>
            <person name="Labutti K."/>
            <person name="Salamov A."/>
            <person name="Andreopoulos B."/>
            <person name="Baker S."/>
            <person name="Barry K."/>
            <person name="Bills G."/>
            <person name="Bluhm B."/>
            <person name="Cannon C."/>
            <person name="Castanera R."/>
            <person name="Culley D."/>
            <person name="Daum C."/>
            <person name="Ezra D."/>
            <person name="Gonzalez J."/>
            <person name="Henrissat B."/>
            <person name="Kuo A."/>
            <person name="Liang C."/>
            <person name="Lipzen A."/>
            <person name="Lutzoni F."/>
            <person name="Magnuson J."/>
            <person name="Mondo S."/>
            <person name="Nolan M."/>
            <person name="Ohm R."/>
            <person name="Pangilinan J."/>
            <person name="Park H.-J."/>
            <person name="Ramirez L."/>
            <person name="Alfaro M."/>
            <person name="Sun H."/>
            <person name="Tritt A."/>
            <person name="Yoshinaga Y."/>
            <person name="Zwiers L.-H."/>
            <person name="Turgeon B."/>
            <person name="Goodwin S."/>
            <person name="Spatafora J."/>
            <person name="Crous P."/>
            <person name="Grigoriev I."/>
        </authorList>
    </citation>
    <scope>NUCLEOTIDE SEQUENCE</scope>
    <source>
        <strain evidence="4">CBS 207.26</strain>
    </source>
</reference>
<keyword evidence="2" id="KW-0560">Oxidoreductase</keyword>
<dbReference type="GO" id="GO:0016491">
    <property type="term" value="F:oxidoreductase activity"/>
    <property type="evidence" value="ECO:0007669"/>
    <property type="project" value="UniProtKB-KW"/>
</dbReference>
<evidence type="ECO:0000313" key="4">
    <source>
        <dbReference type="EMBL" id="KAF2180285.1"/>
    </source>
</evidence>
<sequence length="274" mass="29620">MSGKLPGKVALITGGGQGFGAGIVKKFAEEGAKVLVVDVNENTGQKVTSENPGSTFLRGDVTCQADWKKALDTAISMYGKLDIVVNNAGILIVKLATDYTEEEYERIWRINVKGMFHSAKVIVPYFVKQGGGVFVNTSSVGEIRPREEGVWYCATKAAVNNATKALAKEWAKDNIRFNSVAPTLADTGMYNIPLPSYLLEYRLTSVSSSSRYQIILQASGNKDSTETREQMAKKIPLGRFCNTKDVANAVCFLASDEASFITGVQLPVDGGLTI</sequence>
<dbReference type="SUPFAM" id="SSF51735">
    <property type="entry name" value="NAD(P)-binding Rossmann-fold domains"/>
    <property type="match status" value="1"/>
</dbReference>
<name>A0A6A6DMF9_9PEZI</name>
<dbReference type="PANTHER" id="PTHR43639">
    <property type="entry name" value="OXIDOREDUCTASE, SHORT-CHAIN DEHYDROGENASE/REDUCTASE FAMILY (AFU_ORTHOLOGUE AFUA_5G02870)"/>
    <property type="match status" value="1"/>
</dbReference>
<protein>
    <submittedName>
        <fullName evidence="4">Oxidoreductase</fullName>
    </submittedName>
</protein>
<dbReference type="InterPro" id="IPR002347">
    <property type="entry name" value="SDR_fam"/>
</dbReference>
<dbReference type="Gene3D" id="3.40.50.720">
    <property type="entry name" value="NAD(P)-binding Rossmann-like Domain"/>
    <property type="match status" value="1"/>
</dbReference>
<dbReference type="InterPro" id="IPR036291">
    <property type="entry name" value="NAD(P)-bd_dom_sf"/>
</dbReference>
<dbReference type="Proteomes" id="UP000800200">
    <property type="component" value="Unassembled WGS sequence"/>
</dbReference>
<organism evidence="4 5">
    <name type="scientific">Zopfia rhizophila CBS 207.26</name>
    <dbReference type="NCBI Taxonomy" id="1314779"/>
    <lineage>
        <taxon>Eukaryota</taxon>
        <taxon>Fungi</taxon>
        <taxon>Dikarya</taxon>
        <taxon>Ascomycota</taxon>
        <taxon>Pezizomycotina</taxon>
        <taxon>Dothideomycetes</taxon>
        <taxon>Dothideomycetes incertae sedis</taxon>
        <taxon>Zopfiaceae</taxon>
        <taxon>Zopfia</taxon>
    </lineage>
</organism>
<dbReference type="AlphaFoldDB" id="A0A6A6DMF9"/>
<evidence type="ECO:0000256" key="1">
    <source>
        <dbReference type="ARBA" id="ARBA00022857"/>
    </source>
</evidence>
<dbReference type="PRINTS" id="PR00080">
    <property type="entry name" value="SDRFAMILY"/>
</dbReference>
<keyword evidence="5" id="KW-1185">Reference proteome</keyword>
<dbReference type="EMBL" id="ML994659">
    <property type="protein sequence ID" value="KAF2180285.1"/>
    <property type="molecule type" value="Genomic_DNA"/>
</dbReference>
<evidence type="ECO:0000313" key="5">
    <source>
        <dbReference type="Proteomes" id="UP000800200"/>
    </source>
</evidence>
<dbReference type="Pfam" id="PF00106">
    <property type="entry name" value="adh_short"/>
    <property type="match status" value="1"/>
</dbReference>
<comment type="similarity">
    <text evidence="3">Belongs to the short-chain dehydrogenases/reductases (SDR) family.</text>
</comment>
<accession>A0A6A6DMF9</accession>
<keyword evidence="1" id="KW-0521">NADP</keyword>
<dbReference type="OrthoDB" id="294295at2759"/>
<evidence type="ECO:0000256" key="3">
    <source>
        <dbReference type="RuleBase" id="RU000363"/>
    </source>
</evidence>